<evidence type="ECO:0000313" key="2">
    <source>
        <dbReference type="Proteomes" id="UP000285757"/>
    </source>
</evidence>
<protein>
    <submittedName>
        <fullName evidence="1">Uncharacterized protein</fullName>
    </submittedName>
</protein>
<dbReference type="AlphaFoldDB" id="A0A423LMX3"/>
<name>A0A423LMX3_PSEFL</name>
<evidence type="ECO:0000313" key="1">
    <source>
        <dbReference type="EMBL" id="RON69635.1"/>
    </source>
</evidence>
<organism evidence="1 2">
    <name type="scientific">Pseudomonas fluorescens</name>
    <dbReference type="NCBI Taxonomy" id="294"/>
    <lineage>
        <taxon>Bacteria</taxon>
        <taxon>Pseudomonadati</taxon>
        <taxon>Pseudomonadota</taxon>
        <taxon>Gammaproteobacteria</taxon>
        <taxon>Pseudomonadales</taxon>
        <taxon>Pseudomonadaceae</taxon>
        <taxon>Pseudomonas</taxon>
    </lineage>
</organism>
<dbReference type="EMBL" id="MOBU01000006">
    <property type="protein sequence ID" value="RON69635.1"/>
    <property type="molecule type" value="Genomic_DNA"/>
</dbReference>
<dbReference type="Proteomes" id="UP000285757">
    <property type="component" value="Unassembled WGS sequence"/>
</dbReference>
<reference evidence="1 2" key="1">
    <citation type="submission" date="2016-10" db="EMBL/GenBank/DDBJ databases">
        <title>Comparative genome analysis of multiple Pseudomonas spp. focuses on biocontrol and plant growth promoting traits.</title>
        <authorList>
            <person name="Tao X.-Y."/>
            <person name="Taylor C.G."/>
        </authorList>
    </citation>
    <scope>NUCLEOTIDE SEQUENCE [LARGE SCALE GENOMIC DNA]</scope>
    <source>
        <strain evidence="1 2">24D3</strain>
    </source>
</reference>
<gene>
    <name evidence="1" type="ORF">BK671_09470</name>
</gene>
<sequence length="70" mass="7646">MITCVWPGGEYTPVQTPRPPSQLDNCGTDGDSVLYQVDQPGSEGYNLLFGNCPEHDECQGFFYGPAFALD</sequence>
<proteinExistence type="predicted"/>
<comment type="caution">
    <text evidence="1">The sequence shown here is derived from an EMBL/GenBank/DDBJ whole genome shotgun (WGS) entry which is preliminary data.</text>
</comment>
<accession>A0A423LMX3</accession>